<dbReference type="Proteomes" id="UP000261380">
    <property type="component" value="Unplaced"/>
</dbReference>
<protein>
    <recommendedName>
        <fullName evidence="2">Rab-GAP TBC domain-containing protein</fullName>
    </recommendedName>
</protein>
<reference evidence="3" key="2">
    <citation type="submission" date="2025-09" db="UniProtKB">
        <authorList>
            <consortium name="Ensembl"/>
        </authorList>
    </citation>
    <scope>IDENTIFICATION</scope>
</reference>
<dbReference type="Gene3D" id="1.10.8.270">
    <property type="entry name" value="putative rabgap domain of human tbc1 domain family member 14 like domains"/>
    <property type="match status" value="1"/>
</dbReference>
<dbReference type="Ensembl" id="ENSXCOT00000019460.1">
    <property type="protein sequence ID" value="ENSXCOP00000019223.1"/>
    <property type="gene ID" value="ENSXCOG00000014450.1"/>
</dbReference>
<dbReference type="PANTHER" id="PTHR47219:SF20">
    <property type="entry name" value="TBC1 DOMAIN FAMILY MEMBER 2B"/>
    <property type="match status" value="1"/>
</dbReference>
<dbReference type="InterPro" id="IPR050302">
    <property type="entry name" value="Rab_GAP_TBC_domain"/>
</dbReference>
<evidence type="ECO:0000256" key="1">
    <source>
        <dbReference type="SAM" id="Coils"/>
    </source>
</evidence>
<dbReference type="FunFam" id="1.10.8.270:FF:000014">
    <property type="entry name" value="Putative TBC1 domain family member 2B"/>
    <property type="match status" value="1"/>
</dbReference>
<dbReference type="Gene3D" id="1.10.472.80">
    <property type="entry name" value="Ypt/Rab-GAP domain of gyp1p, domain 3"/>
    <property type="match status" value="1"/>
</dbReference>
<organism evidence="3 4">
    <name type="scientific">Xiphophorus couchianus</name>
    <name type="common">Monterrey platyfish</name>
    <dbReference type="NCBI Taxonomy" id="32473"/>
    <lineage>
        <taxon>Eukaryota</taxon>
        <taxon>Metazoa</taxon>
        <taxon>Chordata</taxon>
        <taxon>Craniata</taxon>
        <taxon>Vertebrata</taxon>
        <taxon>Euteleostomi</taxon>
        <taxon>Actinopterygii</taxon>
        <taxon>Neopterygii</taxon>
        <taxon>Teleostei</taxon>
        <taxon>Neoteleostei</taxon>
        <taxon>Acanthomorphata</taxon>
        <taxon>Ovalentaria</taxon>
        <taxon>Atherinomorphae</taxon>
        <taxon>Cyprinodontiformes</taxon>
        <taxon>Poeciliidae</taxon>
        <taxon>Poeciliinae</taxon>
        <taxon>Xiphophorus</taxon>
    </lineage>
</organism>
<keyword evidence="1" id="KW-0175">Coiled coil</keyword>
<evidence type="ECO:0000313" key="4">
    <source>
        <dbReference type="Proteomes" id="UP000261380"/>
    </source>
</evidence>
<feature type="coiled-coil region" evidence="1">
    <location>
        <begin position="15"/>
        <end position="42"/>
    </location>
</feature>
<feature type="domain" description="Rab-GAP TBC" evidence="2">
    <location>
        <begin position="52"/>
        <end position="231"/>
    </location>
</feature>
<dbReference type="PROSITE" id="PS50086">
    <property type="entry name" value="TBC_RABGAP"/>
    <property type="match status" value="1"/>
</dbReference>
<reference evidence="3" key="1">
    <citation type="submission" date="2025-08" db="UniProtKB">
        <authorList>
            <consortium name="Ensembl"/>
        </authorList>
    </citation>
    <scope>IDENTIFICATION</scope>
</reference>
<dbReference type="GeneTree" id="ENSGT00940000159937"/>
<evidence type="ECO:0000259" key="2">
    <source>
        <dbReference type="PROSITE" id="PS50086"/>
    </source>
</evidence>
<sequence>MLYKLERTPVELARANLATEKYNKLEDEKHELELKLRNAEKELHLKALLRSGVPQQYRQRVWRWLVRTRTRTVWDRTSPHPACRQIQLDLHRTLTTNQNFSSPSSPALQQLRRVLLAFSWQNPAVGYCQGLNRLAAVALLVLQSEEDAFWCLVALVDAIMPQDYYTKNLLASQVSLQPGAVVPGVGLLAAHLEGHGVDVSLVTFNWFLVVFVESLPSDILLPLWDAFLYEETGRYRPGPVPTRSCWCWSETAQLLKLICPATAVTMRSGESDLRTPSGQRGRNSIFSAISGSAAPPAGYPLRCMMGKGLRGGA</sequence>
<dbReference type="InterPro" id="IPR000195">
    <property type="entry name" value="Rab-GAP-TBC_dom"/>
</dbReference>
<keyword evidence="4" id="KW-1185">Reference proteome</keyword>
<dbReference type="SMART" id="SM00164">
    <property type="entry name" value="TBC"/>
    <property type="match status" value="1"/>
</dbReference>
<dbReference type="SUPFAM" id="SSF47923">
    <property type="entry name" value="Ypt/Rab-GAP domain of gyp1p"/>
    <property type="match status" value="2"/>
</dbReference>
<dbReference type="PANTHER" id="PTHR47219">
    <property type="entry name" value="RAB GTPASE-ACTIVATING PROTEIN 1-LIKE"/>
    <property type="match status" value="1"/>
</dbReference>
<name>A0A3B5M4Y1_9TELE</name>
<dbReference type="STRING" id="32473.ENSXCOP00000019223"/>
<proteinExistence type="predicted"/>
<dbReference type="GO" id="GO:0031267">
    <property type="term" value="F:small GTPase binding"/>
    <property type="evidence" value="ECO:0007669"/>
    <property type="project" value="TreeGrafter"/>
</dbReference>
<dbReference type="Pfam" id="PF00566">
    <property type="entry name" value="RabGAP-TBC"/>
    <property type="match status" value="1"/>
</dbReference>
<dbReference type="InterPro" id="IPR035969">
    <property type="entry name" value="Rab-GAP_TBC_sf"/>
</dbReference>
<evidence type="ECO:0000313" key="3">
    <source>
        <dbReference type="Ensembl" id="ENSXCOP00000019223.1"/>
    </source>
</evidence>
<dbReference type="AlphaFoldDB" id="A0A3B5M4Y1"/>
<dbReference type="GO" id="GO:0005096">
    <property type="term" value="F:GTPase activator activity"/>
    <property type="evidence" value="ECO:0007669"/>
    <property type="project" value="TreeGrafter"/>
</dbReference>
<accession>A0A3B5M4Y1</accession>